<organism evidence="4 5">
    <name type="scientific">Trichostrongylus colubriformis</name>
    <name type="common">Black scour worm</name>
    <dbReference type="NCBI Taxonomy" id="6319"/>
    <lineage>
        <taxon>Eukaryota</taxon>
        <taxon>Metazoa</taxon>
        <taxon>Ecdysozoa</taxon>
        <taxon>Nematoda</taxon>
        <taxon>Chromadorea</taxon>
        <taxon>Rhabditida</taxon>
        <taxon>Rhabditina</taxon>
        <taxon>Rhabditomorpha</taxon>
        <taxon>Strongyloidea</taxon>
        <taxon>Trichostrongylidae</taxon>
        <taxon>Trichostrongylus</taxon>
    </lineage>
</organism>
<accession>A0AAN8IDQ3</accession>
<dbReference type="PANTHER" id="PTHR47331:SF4">
    <property type="entry name" value="PEPTIDASE S1 DOMAIN-CONTAINING PROTEIN"/>
    <property type="match status" value="1"/>
</dbReference>
<gene>
    <name evidence="4" type="ORF">GCK32_018259</name>
</gene>
<feature type="compositionally biased region" description="Basic and acidic residues" evidence="2">
    <location>
        <begin position="918"/>
        <end position="927"/>
    </location>
</feature>
<feature type="region of interest" description="Disordered" evidence="2">
    <location>
        <begin position="918"/>
        <end position="942"/>
    </location>
</feature>
<reference evidence="4 5" key="1">
    <citation type="submission" date="2019-10" db="EMBL/GenBank/DDBJ databases">
        <title>Assembly and Annotation for the nematode Trichostrongylus colubriformis.</title>
        <authorList>
            <person name="Martin J."/>
        </authorList>
    </citation>
    <scope>NUCLEOTIDE SEQUENCE [LARGE SCALE GENOMIC DNA]</scope>
    <source>
        <strain evidence="4">G859</strain>
        <tissue evidence="4">Whole worm</tissue>
    </source>
</reference>
<dbReference type="Pfam" id="PF03564">
    <property type="entry name" value="DUF1759"/>
    <property type="match status" value="1"/>
</dbReference>
<name>A0AAN8IDQ3_TRICO</name>
<feature type="compositionally biased region" description="Basic residues" evidence="2">
    <location>
        <begin position="566"/>
        <end position="578"/>
    </location>
</feature>
<protein>
    <recommendedName>
        <fullName evidence="3">DUF5641 domain-containing protein</fullName>
    </recommendedName>
</protein>
<dbReference type="PANTHER" id="PTHR47331">
    <property type="entry name" value="PHD-TYPE DOMAIN-CONTAINING PROTEIN"/>
    <property type="match status" value="1"/>
</dbReference>
<dbReference type="InterPro" id="IPR005312">
    <property type="entry name" value="DUF1759"/>
</dbReference>
<dbReference type="Proteomes" id="UP001331761">
    <property type="component" value="Unassembled WGS sequence"/>
</dbReference>
<evidence type="ECO:0000313" key="4">
    <source>
        <dbReference type="EMBL" id="KAK5965328.1"/>
    </source>
</evidence>
<evidence type="ECO:0000259" key="3">
    <source>
        <dbReference type="Pfam" id="PF18701"/>
    </source>
</evidence>
<feature type="coiled-coil region" evidence="1">
    <location>
        <begin position="648"/>
        <end position="721"/>
    </location>
</feature>
<evidence type="ECO:0000256" key="1">
    <source>
        <dbReference type="SAM" id="Coils"/>
    </source>
</evidence>
<dbReference type="Pfam" id="PF05380">
    <property type="entry name" value="Peptidase_A17"/>
    <property type="match status" value="1"/>
</dbReference>
<comment type="caution">
    <text evidence="4">The sequence shown here is derived from an EMBL/GenBank/DDBJ whole genome shotgun (WGS) entry which is preliminary data.</text>
</comment>
<feature type="domain" description="DUF5641" evidence="3">
    <location>
        <begin position="451"/>
        <end position="543"/>
    </location>
</feature>
<dbReference type="EMBL" id="WIXE01024740">
    <property type="protein sequence ID" value="KAK5965328.1"/>
    <property type="molecule type" value="Genomic_DNA"/>
</dbReference>
<feature type="region of interest" description="Disordered" evidence="2">
    <location>
        <begin position="957"/>
        <end position="1003"/>
    </location>
</feature>
<dbReference type="InterPro" id="IPR040676">
    <property type="entry name" value="DUF5641"/>
</dbReference>
<feature type="compositionally biased region" description="Basic residues" evidence="2">
    <location>
        <begin position="978"/>
        <end position="995"/>
    </location>
</feature>
<evidence type="ECO:0000256" key="2">
    <source>
        <dbReference type="SAM" id="MobiDB-lite"/>
    </source>
</evidence>
<keyword evidence="1" id="KW-0175">Coiled coil</keyword>
<dbReference type="Pfam" id="PF18701">
    <property type="entry name" value="DUF5641"/>
    <property type="match status" value="1"/>
</dbReference>
<feature type="compositionally biased region" description="Basic and acidic residues" evidence="2">
    <location>
        <begin position="957"/>
        <end position="966"/>
    </location>
</feature>
<dbReference type="InterPro" id="IPR008042">
    <property type="entry name" value="Retrotrans_Pao"/>
</dbReference>
<evidence type="ECO:0000313" key="5">
    <source>
        <dbReference type="Proteomes" id="UP001331761"/>
    </source>
</evidence>
<dbReference type="AlphaFoldDB" id="A0AAN8IDQ3"/>
<proteinExistence type="predicted"/>
<feature type="region of interest" description="Disordered" evidence="2">
    <location>
        <begin position="543"/>
        <end position="586"/>
    </location>
</feature>
<sequence>MNLREFTSNDEEFNKRIKEEDRSRETHPSTLGVTWNTEEDKFIIKYRTLEIPKVTKRTVLRTIASVYDPMGYLIPLTLQQKIFFQKLWTKNYAWDTKLTQEDTENWQRIRAKAKEFEKSIPRRIAEKAAVHQLVVCTDASNEAMCAVVYLRNEESQNILIAKSRLPALKTKYTIPKLELSALTMGARLSINTMTELEGQIKIDRIFILSDSEIALSWVKNWTTHSEKGVLVKNRCKEIAEISGNLAKKGIPINFGYINTKFNPADVGTRGIAGSEFLNSIWWKGPQITALPEDTLLFQLERPPAPDEENAVNVANAVEMIGGTDGARFNSISKLRRITAWVLRFVKGITKSLPQSRKEMMETRIPELLEANQEGPLTGREIKNATHAIEENLEESPSIRPIDFVQRDIIVTHPIARGKDQPNDDEDYLPPEEKAHLRTKRQAQEALRKSYEHTQKFWEVWSKSYLTELRELHKRRMERRRTTPAIPKVGQIVLIMDQTQPRNTWKLGKIERVAKFKDNIPREAEIKLATGRIQKRPINLLIPLELNTDTPEDEEEKGQETSESKEKTHRYNLRPKRAVKNASEEEEEDVAQEYTKLRENTQILIAASGPEAETQVLPDESAEAIKYLKGKITTTKQRIHRLTMMKKNIQGAIERMVELESHLDEEEKEVEEEINKEIEEATDVIINIEETMGQLSDKEIELQEELEDRKTLKREIKEEEEESYPQERRQVQQSAQVQLPPIRVPTFSGKSWDWENFWQLFKYNIHNQPVSEVIKFNFLLEALPAQIKETIGRFQITREGYKEAIGWLKRHYERDDVIIEQLYTKLERIQNTGKTTAEQRRLFNQIATTVAQLRIKGENVDHRQLLTQITRKFEESIQDRIITRKAELMQTNTWNWDSLRDTVEDTLSRRELIEEMRELTRGEGRSREAPVQGTGRTTPRGMEPPCVYCKRTNHPAAECRVDGERTTQADNPANCGKQGKPKPTTKSKRSKARGQRRPLSAKPC</sequence>
<keyword evidence="5" id="KW-1185">Reference proteome</keyword>